<sequence>MGSELLKMADGFALVAESLRELAGQAVEEAKAETKQESKTGKATADKSTAVAKADKRKEEQKVAVEDIRVVLAEKSQEGKTKEIKELLGKYGVAKLSAVEEKDYPALLAEAKVL</sequence>
<dbReference type="GeneID" id="75054563"/>
<evidence type="ECO:0000313" key="3">
    <source>
        <dbReference type="Proteomes" id="UP000515789"/>
    </source>
</evidence>
<evidence type="ECO:0008006" key="4">
    <source>
        <dbReference type="Google" id="ProtNLM"/>
    </source>
</evidence>
<accession>A0A7G5MZI5</accession>
<feature type="compositionally biased region" description="Basic and acidic residues" evidence="1">
    <location>
        <begin position="29"/>
        <end position="40"/>
    </location>
</feature>
<reference evidence="2 3" key="1">
    <citation type="submission" date="2019-04" db="EMBL/GenBank/DDBJ databases">
        <authorList>
            <person name="Schori C."/>
            <person name="Ahrens C."/>
        </authorList>
    </citation>
    <scope>NUCLEOTIDE SEQUENCE [LARGE SCALE GENOMIC DNA]</scope>
    <source>
        <strain evidence="2 3">DSM 2950</strain>
    </source>
</reference>
<dbReference type="AlphaFoldDB" id="A0A7G5MZI5"/>
<organism evidence="2 3">
    <name type="scientific">Blautia producta</name>
    <dbReference type="NCBI Taxonomy" id="33035"/>
    <lineage>
        <taxon>Bacteria</taxon>
        <taxon>Bacillati</taxon>
        <taxon>Bacillota</taxon>
        <taxon>Clostridia</taxon>
        <taxon>Lachnospirales</taxon>
        <taxon>Lachnospiraceae</taxon>
        <taxon>Blautia</taxon>
    </lineage>
</organism>
<proteinExistence type="predicted"/>
<evidence type="ECO:0000256" key="1">
    <source>
        <dbReference type="SAM" id="MobiDB-lite"/>
    </source>
</evidence>
<protein>
    <recommendedName>
        <fullName evidence="4">rRNA biogenesis protein rrp5</fullName>
    </recommendedName>
</protein>
<evidence type="ECO:0000313" key="2">
    <source>
        <dbReference type="EMBL" id="QMW80028.1"/>
    </source>
</evidence>
<name>A0A7G5MZI5_9FIRM</name>
<dbReference type="EMBL" id="CP039126">
    <property type="protein sequence ID" value="QMW80028.1"/>
    <property type="molecule type" value="Genomic_DNA"/>
</dbReference>
<dbReference type="RefSeq" id="WP_018594159.1">
    <property type="nucleotide sequence ID" value="NZ_AP031416.1"/>
</dbReference>
<gene>
    <name evidence="2" type="ORF">E5259_21920</name>
</gene>
<feature type="region of interest" description="Disordered" evidence="1">
    <location>
        <begin position="29"/>
        <end position="58"/>
    </location>
</feature>
<dbReference type="Proteomes" id="UP000515789">
    <property type="component" value="Chromosome"/>
</dbReference>